<name>A0A1I3XCL2_9BACL</name>
<feature type="transmembrane region" description="Helical" evidence="9">
    <location>
        <begin position="257"/>
        <end position="277"/>
    </location>
</feature>
<dbReference type="STRING" id="1884381.SAMN05518846_109171"/>
<gene>
    <name evidence="10" type="ORF">SAMN05518846_109171</name>
</gene>
<comment type="subcellular location">
    <subcellularLocation>
        <location evidence="1">Cell membrane</location>
        <topology evidence="1">Multi-pass membrane protein</topology>
    </subcellularLocation>
</comment>
<dbReference type="InterPro" id="IPR052157">
    <property type="entry name" value="BCAA_transport_permease"/>
</dbReference>
<sequence length="289" mass="30911">MATSILFMHILNGLAYGMLLFMIAAGLSIIFGLMNIVNLAHGAFYLGGVYIAYSLVQQNLGFWLAMIASIVLVAGLGVLMERFLLERVYGKELEQVLLTFGLSFIFADLVKWIWGTSPLALPVPSSLDVSLDMGGTMFPAYRLFVILVGCLLAVLLWYMENKTRIGAIIRAGVDDRQMLSALGINIKVVFTSIFAVGAALAGLSGVLGGPIMGMYVGIDSEILVSSLVIVVVGGLGTWKGAFIGAILVGLVDTLGRVWFPSLTMAMVFVIMIIVLLIKPNGLFGRGAHA</sequence>
<dbReference type="EMBL" id="FORT01000009">
    <property type="protein sequence ID" value="SFK17260.1"/>
    <property type="molecule type" value="Genomic_DNA"/>
</dbReference>
<proteinExistence type="inferred from homology"/>
<protein>
    <submittedName>
        <fullName evidence="10">Amino acid/amide ABC transporter membrane protein 1, HAAT family</fullName>
    </submittedName>
</protein>
<feature type="transmembrane region" description="Helical" evidence="9">
    <location>
        <begin position="96"/>
        <end position="114"/>
    </location>
</feature>
<dbReference type="PANTHER" id="PTHR11795">
    <property type="entry name" value="BRANCHED-CHAIN AMINO ACID TRANSPORT SYSTEM PERMEASE PROTEIN LIVH"/>
    <property type="match status" value="1"/>
</dbReference>
<evidence type="ECO:0000256" key="5">
    <source>
        <dbReference type="ARBA" id="ARBA00022970"/>
    </source>
</evidence>
<dbReference type="GO" id="GO:0022857">
    <property type="term" value="F:transmembrane transporter activity"/>
    <property type="evidence" value="ECO:0007669"/>
    <property type="project" value="InterPro"/>
</dbReference>
<evidence type="ECO:0000256" key="1">
    <source>
        <dbReference type="ARBA" id="ARBA00004651"/>
    </source>
</evidence>
<evidence type="ECO:0000256" key="2">
    <source>
        <dbReference type="ARBA" id="ARBA00022448"/>
    </source>
</evidence>
<keyword evidence="6 9" id="KW-1133">Transmembrane helix</keyword>
<feature type="transmembrane region" description="Helical" evidence="9">
    <location>
        <begin position="62"/>
        <end position="84"/>
    </location>
</feature>
<evidence type="ECO:0000256" key="6">
    <source>
        <dbReference type="ARBA" id="ARBA00022989"/>
    </source>
</evidence>
<feature type="transmembrane region" description="Helical" evidence="9">
    <location>
        <begin position="222"/>
        <end position="250"/>
    </location>
</feature>
<feature type="transmembrane region" description="Helical" evidence="9">
    <location>
        <begin position="140"/>
        <end position="158"/>
    </location>
</feature>
<feature type="transmembrane region" description="Helical" evidence="9">
    <location>
        <begin position="36"/>
        <end position="56"/>
    </location>
</feature>
<dbReference type="RefSeq" id="WP_092270208.1">
    <property type="nucleotide sequence ID" value="NZ_BJOE01000012.1"/>
</dbReference>
<keyword evidence="3" id="KW-1003">Cell membrane</keyword>
<dbReference type="GO" id="GO:0005886">
    <property type="term" value="C:plasma membrane"/>
    <property type="evidence" value="ECO:0007669"/>
    <property type="project" value="UniProtKB-SubCell"/>
</dbReference>
<evidence type="ECO:0000256" key="7">
    <source>
        <dbReference type="ARBA" id="ARBA00023136"/>
    </source>
</evidence>
<dbReference type="AlphaFoldDB" id="A0A1I3XCL2"/>
<dbReference type="InterPro" id="IPR001851">
    <property type="entry name" value="ABC_transp_permease"/>
</dbReference>
<keyword evidence="2" id="KW-0813">Transport</keyword>
<organism evidence="10 11">
    <name type="scientific">Brevibacillus centrosporus</name>
    <dbReference type="NCBI Taxonomy" id="54910"/>
    <lineage>
        <taxon>Bacteria</taxon>
        <taxon>Bacillati</taxon>
        <taxon>Bacillota</taxon>
        <taxon>Bacilli</taxon>
        <taxon>Bacillales</taxon>
        <taxon>Paenibacillaceae</taxon>
        <taxon>Brevibacillus</taxon>
    </lineage>
</organism>
<evidence type="ECO:0000313" key="11">
    <source>
        <dbReference type="Proteomes" id="UP000198915"/>
    </source>
</evidence>
<feature type="transmembrane region" description="Helical" evidence="9">
    <location>
        <begin position="6"/>
        <end position="29"/>
    </location>
</feature>
<comment type="similarity">
    <text evidence="8">Belongs to the binding-protein-dependent transport system permease family. LivHM subfamily.</text>
</comment>
<dbReference type="PANTHER" id="PTHR11795:SF442">
    <property type="entry name" value="ABC TRANSPORTER ATP-BINDING PROTEIN"/>
    <property type="match status" value="1"/>
</dbReference>
<keyword evidence="4 9" id="KW-0812">Transmembrane</keyword>
<reference evidence="11" key="1">
    <citation type="submission" date="2016-10" db="EMBL/GenBank/DDBJ databases">
        <authorList>
            <person name="Varghese N."/>
            <person name="Submissions S."/>
        </authorList>
    </citation>
    <scope>NUCLEOTIDE SEQUENCE [LARGE SCALE GENOMIC DNA]</scope>
    <source>
        <strain evidence="11">OK042</strain>
    </source>
</reference>
<keyword evidence="11" id="KW-1185">Reference proteome</keyword>
<dbReference type="Pfam" id="PF02653">
    <property type="entry name" value="BPD_transp_2"/>
    <property type="match status" value="1"/>
</dbReference>
<keyword evidence="5" id="KW-0029">Amino-acid transport</keyword>
<evidence type="ECO:0000256" key="8">
    <source>
        <dbReference type="ARBA" id="ARBA00037998"/>
    </source>
</evidence>
<evidence type="ECO:0000313" key="10">
    <source>
        <dbReference type="EMBL" id="SFK17260.1"/>
    </source>
</evidence>
<accession>A0A1I3XCL2</accession>
<dbReference type="Proteomes" id="UP000198915">
    <property type="component" value="Unassembled WGS sequence"/>
</dbReference>
<evidence type="ECO:0000256" key="3">
    <source>
        <dbReference type="ARBA" id="ARBA00022475"/>
    </source>
</evidence>
<dbReference type="CDD" id="cd06582">
    <property type="entry name" value="TM_PBP1_LivH_like"/>
    <property type="match status" value="1"/>
</dbReference>
<evidence type="ECO:0000256" key="4">
    <source>
        <dbReference type="ARBA" id="ARBA00022692"/>
    </source>
</evidence>
<keyword evidence="7 9" id="KW-0472">Membrane</keyword>
<evidence type="ECO:0000256" key="9">
    <source>
        <dbReference type="SAM" id="Phobius"/>
    </source>
</evidence>
<dbReference type="GO" id="GO:0006865">
    <property type="term" value="P:amino acid transport"/>
    <property type="evidence" value="ECO:0007669"/>
    <property type="project" value="UniProtKB-KW"/>
</dbReference>